<protein>
    <submittedName>
        <fullName evidence="4">Arsenate reductase family protein</fullName>
    </submittedName>
</protein>
<dbReference type="CDD" id="cd03036">
    <property type="entry name" value="ArsC_like"/>
    <property type="match status" value="1"/>
</dbReference>
<dbReference type="NCBIfam" id="TIGR01617">
    <property type="entry name" value="arsC_related"/>
    <property type="match status" value="1"/>
</dbReference>
<dbReference type="InterPro" id="IPR006504">
    <property type="entry name" value="Tscrpt_reg_Spx/MgsR"/>
</dbReference>
<dbReference type="EMBL" id="CP116507">
    <property type="protein sequence ID" value="WCG22296.1"/>
    <property type="molecule type" value="Genomic_DNA"/>
</dbReference>
<dbReference type="InterPro" id="IPR006660">
    <property type="entry name" value="Arsenate_reductase-like"/>
</dbReference>
<dbReference type="Proteomes" id="UP001179600">
    <property type="component" value="Chromosome"/>
</dbReference>
<evidence type="ECO:0000256" key="3">
    <source>
        <dbReference type="PROSITE-ProRule" id="PRU01282"/>
    </source>
</evidence>
<evidence type="ECO:0000313" key="4">
    <source>
        <dbReference type="EMBL" id="WCG22296.1"/>
    </source>
</evidence>
<gene>
    <name evidence="4" type="ORF">PML95_07790</name>
</gene>
<dbReference type="Pfam" id="PF03960">
    <property type="entry name" value="ArsC"/>
    <property type="match status" value="1"/>
</dbReference>
<dbReference type="InterPro" id="IPR036249">
    <property type="entry name" value="Thioredoxin-like_sf"/>
</dbReference>
<dbReference type="AlphaFoldDB" id="A0AAF0BHV9"/>
<reference evidence="4" key="1">
    <citation type="submission" date="2023-01" db="EMBL/GenBank/DDBJ databases">
        <title>Oxazolidinone resistance genes in florfenicol resistant enterococci from beef cattle and veal calves at slaughter.</title>
        <authorList>
            <person name="Biggel M."/>
        </authorList>
    </citation>
    <scope>NUCLEOTIDE SEQUENCE</scope>
    <source>
        <strain evidence="4">K204-1</strain>
    </source>
</reference>
<dbReference type="RefSeq" id="WP_126761606.1">
    <property type="nucleotide sequence ID" value="NZ_BKBT01000001.1"/>
</dbReference>
<dbReference type="PROSITE" id="PS51353">
    <property type="entry name" value="ARSC"/>
    <property type="match status" value="1"/>
</dbReference>
<proteinExistence type="inferred from homology"/>
<dbReference type="PANTHER" id="PTHR30041:SF8">
    <property type="entry name" value="PROTEIN YFFB"/>
    <property type="match status" value="1"/>
</dbReference>
<keyword evidence="1" id="KW-1015">Disulfide bond</keyword>
<sequence>MITYYWYKRCSTCLKAKAWLDQEGIEYDIIDMVETPPTKEQFVEWINTNDLPLRRYFNTSGQVYRKEGLKDKIDGMSVEEAAERLSQNGMLIKRPLIIHNGKVILGFKESEYEQLK</sequence>
<dbReference type="SUPFAM" id="SSF52833">
    <property type="entry name" value="Thioredoxin-like"/>
    <property type="match status" value="1"/>
</dbReference>
<dbReference type="Gene3D" id="3.40.30.10">
    <property type="entry name" value="Glutaredoxin"/>
    <property type="match status" value="1"/>
</dbReference>
<evidence type="ECO:0000256" key="2">
    <source>
        <dbReference type="ARBA" id="ARBA00023284"/>
    </source>
</evidence>
<dbReference type="PANTHER" id="PTHR30041">
    <property type="entry name" value="ARSENATE REDUCTASE"/>
    <property type="match status" value="1"/>
</dbReference>
<organism evidence="4 5">
    <name type="scientific">Vagococcus lutrae</name>
    <dbReference type="NCBI Taxonomy" id="81947"/>
    <lineage>
        <taxon>Bacteria</taxon>
        <taxon>Bacillati</taxon>
        <taxon>Bacillota</taxon>
        <taxon>Bacilli</taxon>
        <taxon>Lactobacillales</taxon>
        <taxon>Enterococcaceae</taxon>
        <taxon>Vagococcus</taxon>
    </lineage>
</organism>
<evidence type="ECO:0000313" key="5">
    <source>
        <dbReference type="Proteomes" id="UP001179600"/>
    </source>
</evidence>
<accession>A0AAF0BHV9</accession>
<evidence type="ECO:0000256" key="1">
    <source>
        <dbReference type="ARBA" id="ARBA00023157"/>
    </source>
</evidence>
<name>A0AAF0BHV9_9ENTE</name>
<comment type="similarity">
    <text evidence="3">Belongs to the ArsC family.</text>
</comment>
<keyword evidence="2" id="KW-0676">Redox-active center</keyword>